<dbReference type="GO" id="GO:0022857">
    <property type="term" value="F:transmembrane transporter activity"/>
    <property type="evidence" value="ECO:0007669"/>
    <property type="project" value="InterPro"/>
</dbReference>
<dbReference type="GO" id="GO:0005886">
    <property type="term" value="C:plasma membrane"/>
    <property type="evidence" value="ECO:0007669"/>
    <property type="project" value="UniProtKB-SubCell"/>
</dbReference>
<dbReference type="InterPro" id="IPR037294">
    <property type="entry name" value="ABC_BtuC-like"/>
</dbReference>
<gene>
    <name evidence="9" type="primary">yclN</name>
    <name evidence="9" type="ORF">KL86PLE_40980</name>
</gene>
<keyword evidence="7 8" id="KW-0472">Membrane</keyword>
<evidence type="ECO:0000256" key="8">
    <source>
        <dbReference type="SAM" id="Phobius"/>
    </source>
</evidence>
<organism evidence="9">
    <name type="scientific">uncultured Pleomorphomonas sp</name>
    <dbReference type="NCBI Taxonomy" id="442121"/>
    <lineage>
        <taxon>Bacteria</taxon>
        <taxon>Pseudomonadati</taxon>
        <taxon>Pseudomonadota</taxon>
        <taxon>Alphaproteobacteria</taxon>
        <taxon>Hyphomicrobiales</taxon>
        <taxon>Pleomorphomonadaceae</taxon>
        <taxon>Pleomorphomonas</taxon>
        <taxon>environmental samples</taxon>
    </lineage>
</organism>
<feature type="transmembrane region" description="Helical" evidence="8">
    <location>
        <begin position="52"/>
        <end position="72"/>
    </location>
</feature>
<sequence length="323" mass="33055">MNAFSRPLLLSAIVVAAAVLVVASLVTGGGYGWSDVLTMEGDGALVLAASRVPRTLALLLSGAGLAVSGILMQMIARNRFVEPSTAGTVEAASLGILLTLLLMPGAPVIARMLVAALVALAGSGLFLMLLGRLPLGSALMVPLVGIMLGGIFEAVTSFLAYRFDLLQSLGAFGSGDFSIVLRGRYEFLWIIAGLVAAAYATAARFTILGMGEAVAIGVGLNYRRLIIFGLIIVSVVTAAVVVTVGAVPFVGLIVPNVVSLLLGDDLRRSLPVVATGGALLVLASDIAGRLVIAPYEIPVGTIMGVVGSLGFLMLIFGRRSHAA</sequence>
<evidence type="ECO:0000313" key="9">
    <source>
        <dbReference type="EMBL" id="SCM77175.1"/>
    </source>
</evidence>
<keyword evidence="5 8" id="KW-0812">Transmembrane</keyword>
<dbReference type="InterPro" id="IPR000522">
    <property type="entry name" value="ABC_transptr_permease_BtuC"/>
</dbReference>
<feature type="transmembrane region" description="Helical" evidence="8">
    <location>
        <begin position="225"/>
        <end position="250"/>
    </location>
</feature>
<dbReference type="PANTHER" id="PTHR30472:SF27">
    <property type="entry name" value="PETROBACTIN IMPORT SYSTEM PERMEASE PROTEIN YCLN"/>
    <property type="match status" value="1"/>
</dbReference>
<feature type="transmembrane region" description="Helical" evidence="8">
    <location>
        <begin position="299"/>
        <end position="317"/>
    </location>
</feature>
<dbReference type="GO" id="GO:0033214">
    <property type="term" value="P:siderophore-iron import into cell"/>
    <property type="evidence" value="ECO:0007669"/>
    <property type="project" value="TreeGrafter"/>
</dbReference>
<keyword evidence="4" id="KW-1003">Cell membrane</keyword>
<dbReference type="Pfam" id="PF01032">
    <property type="entry name" value="FecCD"/>
    <property type="match status" value="1"/>
</dbReference>
<proteinExistence type="inferred from homology"/>
<feature type="transmembrane region" description="Helical" evidence="8">
    <location>
        <begin position="138"/>
        <end position="161"/>
    </location>
</feature>
<evidence type="ECO:0000256" key="1">
    <source>
        <dbReference type="ARBA" id="ARBA00004651"/>
    </source>
</evidence>
<evidence type="ECO:0000256" key="4">
    <source>
        <dbReference type="ARBA" id="ARBA00022475"/>
    </source>
</evidence>
<dbReference type="SUPFAM" id="SSF81345">
    <property type="entry name" value="ABC transporter involved in vitamin B12 uptake, BtuC"/>
    <property type="match status" value="1"/>
</dbReference>
<evidence type="ECO:0000256" key="3">
    <source>
        <dbReference type="ARBA" id="ARBA00022448"/>
    </source>
</evidence>
<name>A0A212LI00_9HYPH</name>
<evidence type="ECO:0000256" key="7">
    <source>
        <dbReference type="ARBA" id="ARBA00023136"/>
    </source>
</evidence>
<dbReference type="RefSeq" id="WP_288197127.1">
    <property type="nucleotide sequence ID" value="NZ_LT608334.1"/>
</dbReference>
<dbReference type="Gene3D" id="1.10.3470.10">
    <property type="entry name" value="ABC transporter involved in vitamin B12 uptake, BtuC"/>
    <property type="match status" value="1"/>
</dbReference>
<feature type="transmembrane region" description="Helical" evidence="8">
    <location>
        <begin position="84"/>
        <end position="103"/>
    </location>
</feature>
<evidence type="ECO:0000256" key="6">
    <source>
        <dbReference type="ARBA" id="ARBA00022989"/>
    </source>
</evidence>
<accession>A0A212LI00</accession>
<comment type="subcellular location">
    <subcellularLocation>
        <location evidence="1">Cell membrane</location>
        <topology evidence="1">Multi-pass membrane protein</topology>
    </subcellularLocation>
</comment>
<feature type="transmembrane region" description="Helical" evidence="8">
    <location>
        <begin position="270"/>
        <end position="292"/>
    </location>
</feature>
<dbReference type="AlphaFoldDB" id="A0A212LI00"/>
<evidence type="ECO:0000256" key="5">
    <source>
        <dbReference type="ARBA" id="ARBA00022692"/>
    </source>
</evidence>
<keyword evidence="6 8" id="KW-1133">Transmembrane helix</keyword>
<dbReference type="EMBL" id="FMJD01000008">
    <property type="protein sequence ID" value="SCM77175.1"/>
    <property type="molecule type" value="Genomic_DNA"/>
</dbReference>
<protein>
    <submittedName>
        <fullName evidence="9">Uncharacterized ABC transporter permease protein YclN</fullName>
    </submittedName>
</protein>
<comment type="similarity">
    <text evidence="2">Belongs to the binding-protein-dependent transport system permease family. FecCD subfamily.</text>
</comment>
<evidence type="ECO:0000256" key="2">
    <source>
        <dbReference type="ARBA" id="ARBA00007935"/>
    </source>
</evidence>
<reference evidence="9" key="1">
    <citation type="submission" date="2016-08" db="EMBL/GenBank/DDBJ databases">
        <authorList>
            <person name="Seilhamer J.J."/>
        </authorList>
    </citation>
    <scope>NUCLEOTIDE SEQUENCE</scope>
    <source>
        <strain evidence="9">86</strain>
    </source>
</reference>
<feature type="transmembrane region" description="Helical" evidence="8">
    <location>
        <begin position="187"/>
        <end position="205"/>
    </location>
</feature>
<keyword evidence="3" id="KW-0813">Transport</keyword>
<dbReference type="PANTHER" id="PTHR30472">
    <property type="entry name" value="FERRIC ENTEROBACTIN TRANSPORT SYSTEM PERMEASE PROTEIN"/>
    <property type="match status" value="1"/>
</dbReference>
<feature type="transmembrane region" description="Helical" evidence="8">
    <location>
        <begin position="109"/>
        <end position="131"/>
    </location>
</feature>